<accession>E3LHG6</accession>
<dbReference type="PANTHER" id="PTHR10664:SF20">
    <property type="entry name" value="SERPENTINE RECEPTOR, CLASS BC (CLASS B-LIKE)"/>
    <property type="match status" value="1"/>
</dbReference>
<keyword evidence="1" id="KW-0472">Membrane</keyword>
<dbReference type="eggNOG" id="ENOG502THXN">
    <property type="taxonomic scope" value="Eukaryota"/>
</dbReference>
<dbReference type="EMBL" id="DS268409">
    <property type="protein sequence ID" value="EFO94954.1"/>
    <property type="molecule type" value="Genomic_DNA"/>
</dbReference>
<feature type="transmembrane region" description="Helical" evidence="1">
    <location>
        <begin position="63"/>
        <end position="88"/>
    </location>
</feature>
<organism evidence="3">
    <name type="scientific">Caenorhabditis remanei</name>
    <name type="common">Caenorhabditis vulgaris</name>
    <dbReference type="NCBI Taxonomy" id="31234"/>
    <lineage>
        <taxon>Eukaryota</taxon>
        <taxon>Metazoa</taxon>
        <taxon>Ecdysozoa</taxon>
        <taxon>Nematoda</taxon>
        <taxon>Chromadorea</taxon>
        <taxon>Rhabditida</taxon>
        <taxon>Rhabditina</taxon>
        <taxon>Rhabditomorpha</taxon>
        <taxon>Rhabditoidea</taxon>
        <taxon>Rhabditidae</taxon>
        <taxon>Peloderinae</taxon>
        <taxon>Caenorhabditis</taxon>
    </lineage>
</organism>
<dbReference type="Proteomes" id="UP000008281">
    <property type="component" value="Unassembled WGS sequence"/>
</dbReference>
<dbReference type="Pfam" id="PF10316">
    <property type="entry name" value="7TM_GPCR_Srbc"/>
    <property type="match status" value="1"/>
</dbReference>
<dbReference type="InParanoid" id="E3LHG6"/>
<dbReference type="PANTHER" id="PTHR10664">
    <property type="entry name" value="SERPENTINE RECEPTOR-C.ELEGANS"/>
    <property type="match status" value="1"/>
</dbReference>
<proteinExistence type="predicted"/>
<dbReference type="InterPro" id="IPR019420">
    <property type="entry name" value="7TM_GPCR_serpentine_rcpt_Srbc"/>
</dbReference>
<dbReference type="AlphaFoldDB" id="E3LHG6"/>
<keyword evidence="1" id="KW-0812">Transmembrane</keyword>
<reference evidence="2" key="1">
    <citation type="submission" date="2007-07" db="EMBL/GenBank/DDBJ databases">
        <title>PCAP assembly of the Caenorhabditis remanei genome.</title>
        <authorList>
            <consortium name="The Caenorhabditis remanei Sequencing Consortium"/>
            <person name="Wilson R.K."/>
        </authorList>
    </citation>
    <scope>NUCLEOTIDE SEQUENCE [LARGE SCALE GENOMIC DNA]</scope>
    <source>
        <strain evidence="2">PB4641</strain>
    </source>
</reference>
<feature type="transmembrane region" description="Helical" evidence="1">
    <location>
        <begin position="156"/>
        <end position="174"/>
    </location>
</feature>
<gene>
    <name evidence="2" type="ORF">CRE_08776</name>
</gene>
<evidence type="ECO:0000313" key="3">
    <source>
        <dbReference type="Proteomes" id="UP000008281"/>
    </source>
</evidence>
<evidence type="ECO:0000313" key="2">
    <source>
        <dbReference type="EMBL" id="EFO94954.1"/>
    </source>
</evidence>
<name>E3LHG6_CAERE</name>
<keyword evidence="3" id="KW-1185">Reference proteome</keyword>
<feature type="transmembrane region" description="Helical" evidence="1">
    <location>
        <begin position="124"/>
        <end position="144"/>
    </location>
</feature>
<evidence type="ECO:0000256" key="1">
    <source>
        <dbReference type="SAM" id="Phobius"/>
    </source>
</evidence>
<sequence>MIIMFLSTTDAVQFFIDHRNFAFYIVYPVYLISSMRALLVLFIEMDRTFSAYFPITFFNYRKFIPTIFIIILLFVYALFDVSAMFLFCGDSIDVPPGCISIMCALSMCYRNYWLGYEQANRLALIDTFIIIVFDLIPPIIVSHVPNFYRYVGPVNAFFKTMGFVVEGYLVSINLRKRFQKSKTTIFVGKIDTSSSK</sequence>
<dbReference type="HOGENOM" id="CLU_059075_0_1_1"/>
<protein>
    <recommendedName>
        <fullName evidence="4">Serpentine receptor class gamma</fullName>
    </recommendedName>
</protein>
<keyword evidence="1" id="KW-1133">Transmembrane helix</keyword>
<dbReference type="OrthoDB" id="5859060at2759"/>
<feature type="transmembrane region" description="Helical" evidence="1">
    <location>
        <begin position="21"/>
        <end position="43"/>
    </location>
</feature>
<evidence type="ECO:0008006" key="4">
    <source>
        <dbReference type="Google" id="ProtNLM"/>
    </source>
</evidence>